<accession>A0A4Z1IEQ0</accession>
<sequence>MDSKINSQRPELLPICTTVGYTVNLLPQGVDLFDLPTTLESDRKYNFLKHAEPGNEFQPPGSGTKYWLPENFEQHSTGSKSVTHSLICRTGMELASDFKVDAKVTFNYAGFSAEGGAGYEYSTNFKSTSLYGIYSLDQKIYSISVINKETTYDSVDGEFISAAAKLPTWKPISKDLKNFDEVANIYNAFAKFYSRYGSHLIQEGYMGTRYQLKVEQKEVTQDKREEFSLHIKAEYQGVIGGSISVDVKKSESYKQYTSQRQSDCNVLGGDPGKAGTLSHLSPDDADAYNAAFKEWQESRKEGSTDSLLHIRVMEIGSFLKESYMKSHLAVADRLSDAWSYFKDFYTFQGEMALVLLGKGKVIKLETTPLPGLEIRVAETSAVAITQTKANSVEITLNENIQFEKLNVTIIAPDRPVQLLFTDGETSLVGILLRFNQYAPLKFRTNFSTSTAIQTVRSFRDEHVPNFSDVKTG</sequence>
<reference evidence="2 3" key="1">
    <citation type="submission" date="2017-12" db="EMBL/GenBank/DDBJ databases">
        <title>Comparative genomics of Botrytis spp.</title>
        <authorList>
            <person name="Valero-Jimenez C.A."/>
            <person name="Tapia P."/>
            <person name="Veloso J."/>
            <person name="Silva-Moreno E."/>
            <person name="Staats M."/>
            <person name="Valdes J.H."/>
            <person name="Van Kan J.A.L."/>
        </authorList>
    </citation>
    <scope>NUCLEOTIDE SEQUENCE [LARGE SCALE GENOMIC DNA]</scope>
    <source>
        <strain evidence="2 3">MUCL11595</strain>
    </source>
</reference>
<dbReference type="EMBL" id="PQXN01000059">
    <property type="protein sequence ID" value="TGO58042.1"/>
    <property type="molecule type" value="Genomic_DNA"/>
</dbReference>
<dbReference type="Proteomes" id="UP000297527">
    <property type="component" value="Unassembled WGS sequence"/>
</dbReference>
<dbReference type="InterPro" id="IPR020864">
    <property type="entry name" value="MACPF"/>
</dbReference>
<feature type="domain" description="MACPF" evidence="1">
    <location>
        <begin position="2"/>
        <end position="349"/>
    </location>
</feature>
<proteinExistence type="predicted"/>
<evidence type="ECO:0000259" key="1">
    <source>
        <dbReference type="PROSITE" id="PS51412"/>
    </source>
</evidence>
<gene>
    <name evidence="2" type="ORF">BCON_0059g00210</name>
</gene>
<dbReference type="Pfam" id="PF01823">
    <property type="entry name" value="MACPF"/>
    <property type="match status" value="1"/>
</dbReference>
<evidence type="ECO:0000313" key="3">
    <source>
        <dbReference type="Proteomes" id="UP000297527"/>
    </source>
</evidence>
<dbReference type="PROSITE" id="PS51412">
    <property type="entry name" value="MACPF_2"/>
    <property type="match status" value="1"/>
</dbReference>
<name>A0A4Z1IEQ0_9HELO</name>
<protein>
    <recommendedName>
        <fullName evidence="1">MACPF domain-containing protein</fullName>
    </recommendedName>
</protein>
<keyword evidence="3" id="KW-1185">Reference proteome</keyword>
<organism evidence="2 3">
    <name type="scientific">Botryotinia convoluta</name>
    <dbReference type="NCBI Taxonomy" id="54673"/>
    <lineage>
        <taxon>Eukaryota</taxon>
        <taxon>Fungi</taxon>
        <taxon>Dikarya</taxon>
        <taxon>Ascomycota</taxon>
        <taxon>Pezizomycotina</taxon>
        <taxon>Leotiomycetes</taxon>
        <taxon>Helotiales</taxon>
        <taxon>Sclerotiniaceae</taxon>
        <taxon>Botryotinia</taxon>
    </lineage>
</organism>
<dbReference type="OrthoDB" id="4250793at2759"/>
<evidence type="ECO:0000313" key="2">
    <source>
        <dbReference type="EMBL" id="TGO58042.1"/>
    </source>
</evidence>
<comment type="caution">
    <text evidence="2">The sequence shown here is derived from an EMBL/GenBank/DDBJ whole genome shotgun (WGS) entry which is preliminary data.</text>
</comment>
<dbReference type="AlphaFoldDB" id="A0A4Z1IEQ0"/>